<dbReference type="PATRIC" id="fig|997761.3.peg.3207"/>
<evidence type="ECO:0000313" key="2">
    <source>
        <dbReference type="Proteomes" id="UP000007392"/>
    </source>
</evidence>
<dbReference type="OrthoDB" id="2656593at2"/>
<dbReference type="KEGG" id="pmw:B2K_16245"/>
<dbReference type="EMBL" id="CP003422">
    <property type="protein sequence ID" value="AFH62253.1"/>
    <property type="molecule type" value="Genomic_DNA"/>
</dbReference>
<dbReference type="HOGENOM" id="CLU_2956236_0_0_9"/>
<dbReference type="Proteomes" id="UP000007392">
    <property type="component" value="Chromosome"/>
</dbReference>
<proteinExistence type="predicted"/>
<accession>I0BIQ6</accession>
<dbReference type="AlphaFoldDB" id="I0BIQ6"/>
<evidence type="ECO:0000313" key="1">
    <source>
        <dbReference type="EMBL" id="AFH62253.1"/>
    </source>
</evidence>
<protein>
    <submittedName>
        <fullName evidence="1">Uncharacterized protein</fullName>
    </submittedName>
</protein>
<gene>
    <name evidence="1" type="ORF">B2K_16245</name>
</gene>
<name>I0BIQ6_9BACL</name>
<organism evidence="1 2">
    <name type="scientific">Paenibacillus mucilaginosus K02</name>
    <dbReference type="NCBI Taxonomy" id="997761"/>
    <lineage>
        <taxon>Bacteria</taxon>
        <taxon>Bacillati</taxon>
        <taxon>Bacillota</taxon>
        <taxon>Bacilli</taxon>
        <taxon>Bacillales</taxon>
        <taxon>Paenibacillaceae</taxon>
        <taxon>Paenibacillus</taxon>
    </lineage>
</organism>
<reference evidence="1 2" key="1">
    <citation type="submission" date="2013-06" db="EMBL/GenBank/DDBJ databases">
        <title>Complete genome sequence of Paenibacillus mucilaginosus K02.</title>
        <authorList>
            <person name="Xiao B."/>
            <person name="Sun L."/>
            <person name="Xiao L."/>
            <person name="Lian B."/>
        </authorList>
    </citation>
    <scope>NUCLEOTIDE SEQUENCE [LARGE SCALE GENOMIC DNA]</scope>
    <source>
        <strain evidence="1 2">K02</strain>
    </source>
</reference>
<sequence>MNIVSYQKHTTGNYIVKYDSQSIMVLQAAFRSITGVSKESSSGCAEVNKCELSLLGFIVR</sequence>